<dbReference type="GeneTree" id="ENSGT00940000155230"/>
<accession>A0A8C7UXQ4</accession>
<dbReference type="GO" id="GO:0005634">
    <property type="term" value="C:nucleus"/>
    <property type="evidence" value="ECO:0007669"/>
    <property type="project" value="UniProtKB-SubCell"/>
</dbReference>
<keyword evidence="4 8" id="KW-0371">Homeobox</keyword>
<dbReference type="KEGG" id="omy:110493969"/>
<evidence type="ECO:0000256" key="5">
    <source>
        <dbReference type="ARBA" id="ARBA00023163"/>
    </source>
</evidence>
<feature type="region of interest" description="Disordered" evidence="9">
    <location>
        <begin position="172"/>
        <end position="206"/>
    </location>
</feature>
<dbReference type="GeneID" id="110493969"/>
<dbReference type="AlphaFoldDB" id="A0A8C7UXQ4"/>
<organism evidence="12 13">
    <name type="scientific">Oncorhynchus mykiss</name>
    <name type="common">Rainbow trout</name>
    <name type="synonym">Salmo gairdneri</name>
    <dbReference type="NCBI Taxonomy" id="8022"/>
    <lineage>
        <taxon>Eukaryota</taxon>
        <taxon>Metazoa</taxon>
        <taxon>Chordata</taxon>
        <taxon>Craniata</taxon>
        <taxon>Vertebrata</taxon>
        <taxon>Euteleostomi</taxon>
        <taxon>Actinopterygii</taxon>
        <taxon>Neopterygii</taxon>
        <taxon>Teleostei</taxon>
        <taxon>Protacanthopterygii</taxon>
        <taxon>Salmoniformes</taxon>
        <taxon>Salmonidae</taxon>
        <taxon>Salmoninae</taxon>
        <taxon>Oncorhynchus</taxon>
    </lineage>
</organism>
<evidence type="ECO:0000256" key="9">
    <source>
        <dbReference type="SAM" id="MobiDB-lite"/>
    </source>
</evidence>
<keyword evidence="5" id="KW-0804">Transcription</keyword>
<dbReference type="GO" id="GO:0006355">
    <property type="term" value="P:regulation of DNA-templated transcription"/>
    <property type="evidence" value="ECO:0007669"/>
    <property type="project" value="InterPro"/>
</dbReference>
<dbReference type="PROSITE" id="PS50071">
    <property type="entry name" value="HOMEOBOX_2"/>
    <property type="match status" value="1"/>
</dbReference>
<evidence type="ECO:0000256" key="4">
    <source>
        <dbReference type="ARBA" id="ARBA00023155"/>
    </source>
</evidence>
<sequence>MSHERRIEPTSGKIKACNTLERKYRVNVLSGATLFFFFFFFFLQGTSTAACFQTSHQQRMKSFKRVLEEERMREQELSAMSDSDPFEDDSSTLDLSGGGSGKRRRRGNLPKVAVQVLRSWLYEHRFNAYPSEQEKLSLSDQTSLSVLQICNWFINARRRLLPDLLRKDGKDPTQFTISRRAGKGEGCPATGGFGSSPESPTSVHSPALPPLRPSVIRPAPTLDLSLLGNTATAILLGAGYPSQEGYCVQALMQLDMQSLLRREAEEKGSKVISASPTGGLFNTPPPTPPELCPCQDFSDLRLLVDAALQRAAEHESQRLLPEYQSRATAEATGGCSHSSSAMGPTTPPAQSQATFDSPREQSPANKAVVSPVSVLIHVPVCSAPKLAMASVPAPNVPPLLAQMPVSTPFPTFVPAPTPIPTKPLLPSPVQTFAGVPTVSCVPTSVPAPSSTQVPTLTSVLTPAQPLAPAPPALNPFLGLASLQPLSSSIPNSSVQRAQSVPSVWSVVHSDVTVRQPVPVVQTPKAAVWGPQHTLHTVSETVN</sequence>
<dbReference type="InterPro" id="IPR050224">
    <property type="entry name" value="TALE_homeobox"/>
</dbReference>
<evidence type="ECO:0000256" key="10">
    <source>
        <dbReference type="SAM" id="Phobius"/>
    </source>
</evidence>
<keyword evidence="10" id="KW-1133">Transmembrane helix</keyword>
<dbReference type="FunFam" id="1.10.10.60:FF:000059">
    <property type="entry name" value="TGFB-induced factor homeobox 1"/>
    <property type="match status" value="1"/>
</dbReference>
<dbReference type="CDD" id="cd00086">
    <property type="entry name" value="homeodomain"/>
    <property type="match status" value="1"/>
</dbReference>
<dbReference type="OrthoDB" id="10056939at2759"/>
<keyword evidence="10" id="KW-0472">Membrane</keyword>
<keyword evidence="3 8" id="KW-0238">DNA-binding</keyword>
<dbReference type="InterPro" id="IPR008422">
    <property type="entry name" value="KN_HD"/>
</dbReference>
<evidence type="ECO:0000256" key="7">
    <source>
        <dbReference type="ARBA" id="ARBA00038021"/>
    </source>
</evidence>
<feature type="region of interest" description="Disordered" evidence="9">
    <location>
        <begin position="77"/>
        <end position="107"/>
    </location>
</feature>
<dbReference type="InterPro" id="IPR001356">
    <property type="entry name" value="HD"/>
</dbReference>
<dbReference type="Proteomes" id="UP000694395">
    <property type="component" value="Chromosome 17"/>
</dbReference>
<evidence type="ECO:0000256" key="1">
    <source>
        <dbReference type="ARBA" id="ARBA00004123"/>
    </source>
</evidence>
<dbReference type="GO" id="GO:0003677">
    <property type="term" value="F:DNA binding"/>
    <property type="evidence" value="ECO:0007669"/>
    <property type="project" value="UniProtKB-UniRule"/>
</dbReference>
<evidence type="ECO:0000313" key="13">
    <source>
        <dbReference type="Proteomes" id="UP000694395"/>
    </source>
</evidence>
<keyword evidence="2" id="KW-0805">Transcription regulation</keyword>
<reference evidence="12" key="3">
    <citation type="submission" date="2025-09" db="UniProtKB">
        <authorList>
            <consortium name="Ensembl"/>
        </authorList>
    </citation>
    <scope>IDENTIFICATION</scope>
</reference>
<reference evidence="12" key="2">
    <citation type="submission" date="2025-08" db="UniProtKB">
        <authorList>
            <consortium name="Ensembl"/>
        </authorList>
    </citation>
    <scope>IDENTIFICATION</scope>
</reference>
<comment type="similarity">
    <text evidence="7">Belongs to the TALE/TGIF homeobox family.</text>
</comment>
<protein>
    <recommendedName>
        <fullName evidence="11">Homeobox domain-containing protein</fullName>
    </recommendedName>
</protein>
<dbReference type="RefSeq" id="XP_021424278.2">
    <property type="nucleotide sequence ID" value="XM_021568603.2"/>
</dbReference>
<reference evidence="12" key="1">
    <citation type="submission" date="2020-07" db="EMBL/GenBank/DDBJ databases">
        <title>A long reads based de novo assembly of the rainbow trout Arlee double haploid line genome.</title>
        <authorList>
            <person name="Gao G."/>
            <person name="Palti Y."/>
        </authorList>
    </citation>
    <scope>NUCLEOTIDE SEQUENCE [LARGE SCALE GENOMIC DNA]</scope>
</reference>
<evidence type="ECO:0000256" key="3">
    <source>
        <dbReference type="ARBA" id="ARBA00023125"/>
    </source>
</evidence>
<keyword evidence="13" id="KW-1185">Reference proteome</keyword>
<dbReference type="Gene3D" id="1.10.10.60">
    <property type="entry name" value="Homeodomain-like"/>
    <property type="match status" value="1"/>
</dbReference>
<comment type="subcellular location">
    <subcellularLocation>
        <location evidence="1 8">Nucleus</location>
    </subcellularLocation>
</comment>
<evidence type="ECO:0000256" key="2">
    <source>
        <dbReference type="ARBA" id="ARBA00023015"/>
    </source>
</evidence>
<name>A0A8C7UXQ4_ONCMY</name>
<feature type="transmembrane region" description="Helical" evidence="10">
    <location>
        <begin position="24"/>
        <end position="43"/>
    </location>
</feature>
<dbReference type="Pfam" id="PF05920">
    <property type="entry name" value="Homeobox_KN"/>
    <property type="match status" value="1"/>
</dbReference>
<feature type="compositionally biased region" description="Polar residues" evidence="9">
    <location>
        <begin position="335"/>
        <end position="364"/>
    </location>
</feature>
<dbReference type="SMART" id="SM00389">
    <property type="entry name" value="HOX"/>
    <property type="match status" value="1"/>
</dbReference>
<evidence type="ECO:0000259" key="11">
    <source>
        <dbReference type="PROSITE" id="PS50071"/>
    </source>
</evidence>
<keyword evidence="6 8" id="KW-0539">Nucleus</keyword>
<evidence type="ECO:0000256" key="6">
    <source>
        <dbReference type="ARBA" id="ARBA00023242"/>
    </source>
</evidence>
<dbReference type="SUPFAM" id="SSF46689">
    <property type="entry name" value="Homeodomain-like"/>
    <property type="match status" value="1"/>
</dbReference>
<feature type="DNA-binding region" description="Homeobox" evidence="8">
    <location>
        <begin position="102"/>
        <end position="164"/>
    </location>
</feature>
<gene>
    <name evidence="12" type="primary">LOC110493969</name>
</gene>
<feature type="region of interest" description="Disordered" evidence="9">
    <location>
        <begin position="328"/>
        <end position="366"/>
    </location>
</feature>
<dbReference type="Ensembl" id="ENSOMYT00000109914.2">
    <property type="protein sequence ID" value="ENSOMYP00000101336.2"/>
    <property type="gene ID" value="ENSOMYG00000045758.2"/>
</dbReference>
<dbReference type="InterPro" id="IPR009057">
    <property type="entry name" value="Homeodomain-like_sf"/>
</dbReference>
<keyword evidence="10" id="KW-0812">Transmembrane</keyword>
<evidence type="ECO:0000313" key="12">
    <source>
        <dbReference type="Ensembl" id="ENSOMYP00000101336.2"/>
    </source>
</evidence>
<evidence type="ECO:0000256" key="8">
    <source>
        <dbReference type="PROSITE-ProRule" id="PRU00108"/>
    </source>
</evidence>
<feature type="domain" description="Homeobox" evidence="11">
    <location>
        <begin position="100"/>
        <end position="163"/>
    </location>
</feature>
<dbReference type="PANTHER" id="PTHR11850">
    <property type="entry name" value="HOMEOBOX PROTEIN TRANSCRIPTION FACTORS"/>
    <property type="match status" value="1"/>
</dbReference>
<proteinExistence type="inferred from homology"/>